<feature type="compositionally biased region" description="Basic and acidic residues" evidence="10">
    <location>
        <begin position="12"/>
        <end position="37"/>
    </location>
</feature>
<dbReference type="NCBIfam" id="NF003591">
    <property type="entry name" value="PRK05254.1-4"/>
    <property type="match status" value="1"/>
</dbReference>
<evidence type="ECO:0000256" key="10">
    <source>
        <dbReference type="SAM" id="MobiDB-lite"/>
    </source>
</evidence>
<dbReference type="CDD" id="cd10027">
    <property type="entry name" value="UDG-F1-like"/>
    <property type="match status" value="1"/>
</dbReference>
<evidence type="ECO:0000256" key="8">
    <source>
        <dbReference type="PROSITE-ProRule" id="PRU10072"/>
    </source>
</evidence>
<proteinExistence type="inferred from homology"/>
<dbReference type="InterPro" id="IPR002043">
    <property type="entry name" value="UDG_fam1"/>
</dbReference>
<evidence type="ECO:0000259" key="11">
    <source>
        <dbReference type="SMART" id="SM00986"/>
    </source>
</evidence>
<dbReference type="NCBIfam" id="NF003588">
    <property type="entry name" value="PRK05254.1-1"/>
    <property type="match status" value="1"/>
</dbReference>
<dbReference type="SUPFAM" id="SSF52141">
    <property type="entry name" value="Uracil-DNA glycosylase-like"/>
    <property type="match status" value="1"/>
</dbReference>
<keyword evidence="4 7" id="KW-0227">DNA damage</keyword>
<sequence length="297" mass="33748">MDSFFQVKKRKRSDEEEEHKVKKPKTSDLAEDPKEDNPQTDQNNHNNTPDQQEPDHPKTVEKPTPIAKEGKLKLEEYLVEPTWAEILKKEFQKSYFKKLNQFVETEATTKKIFPEVGLIFNALNLCSFGDLKVVILGQDPYHGKGQAMGLSFSVQRGVAVPPSLKNIFKELKNDIPNFTVPTHGNLESWAKQGVLLLNTVLTVQQGIPNSHKGKGWETLTNEIIKHISKNSKNIVFLLWGADAQKKRDLINEGKHKVFIAAHPSPLAKKGFIGCKHFSQTNEYLCKNDKSPIQWNID</sequence>
<evidence type="ECO:0000256" key="3">
    <source>
        <dbReference type="ARBA" id="ARBA00012030"/>
    </source>
</evidence>
<comment type="similarity">
    <text evidence="2 7 9">Belongs to the uracil-DNA glycosylase (UDG) superfamily. UNG family.</text>
</comment>
<dbReference type="GO" id="GO:0005739">
    <property type="term" value="C:mitochondrion"/>
    <property type="evidence" value="ECO:0007669"/>
    <property type="project" value="UniProtKB-SubCell"/>
</dbReference>
<dbReference type="NCBIfam" id="NF003592">
    <property type="entry name" value="PRK05254.1-5"/>
    <property type="match status" value="1"/>
</dbReference>
<dbReference type="Gene3D" id="3.40.470.10">
    <property type="entry name" value="Uracil-DNA glycosylase-like domain"/>
    <property type="match status" value="1"/>
</dbReference>
<comment type="subcellular location">
    <subcellularLocation>
        <location evidence="7">Mitochondrion</location>
    </subcellularLocation>
    <subcellularLocation>
        <location evidence="7">Nucleus</location>
    </subcellularLocation>
</comment>
<keyword evidence="7" id="KW-0496">Mitochondrion</keyword>
<name>A0A6B2LBL8_9EUKA</name>
<evidence type="ECO:0000256" key="6">
    <source>
        <dbReference type="ARBA" id="ARBA00023204"/>
    </source>
</evidence>
<feature type="domain" description="Uracil-DNA glycosylase-like" evidence="11">
    <location>
        <begin position="124"/>
        <end position="284"/>
    </location>
</feature>
<dbReference type="GO" id="GO:0005634">
    <property type="term" value="C:nucleus"/>
    <property type="evidence" value="ECO:0007669"/>
    <property type="project" value="UniProtKB-SubCell"/>
</dbReference>
<dbReference type="PANTHER" id="PTHR11264:SF0">
    <property type="entry name" value="URACIL-DNA GLYCOSYLASE"/>
    <property type="match status" value="1"/>
</dbReference>
<dbReference type="NCBIfam" id="TIGR00628">
    <property type="entry name" value="ung"/>
    <property type="match status" value="1"/>
</dbReference>
<keyword evidence="6 7" id="KW-0234">DNA repair</keyword>
<feature type="compositionally biased region" description="Polar residues" evidence="10">
    <location>
        <begin position="39"/>
        <end position="51"/>
    </location>
</feature>
<accession>A0A6B2LBL8</accession>
<dbReference type="GO" id="GO:0097510">
    <property type="term" value="P:base-excision repair, AP site formation via deaminated base removal"/>
    <property type="evidence" value="ECO:0007669"/>
    <property type="project" value="TreeGrafter"/>
</dbReference>
<dbReference type="InterPro" id="IPR005122">
    <property type="entry name" value="Uracil-DNA_glycosylase-like"/>
</dbReference>
<dbReference type="InterPro" id="IPR018085">
    <property type="entry name" value="Ura-DNA_Glyclase_AS"/>
</dbReference>
<dbReference type="EC" id="3.2.2.27" evidence="3 7"/>
<evidence type="ECO:0000256" key="2">
    <source>
        <dbReference type="ARBA" id="ARBA00008184"/>
    </source>
</evidence>
<dbReference type="EMBL" id="GIBP01005396">
    <property type="protein sequence ID" value="NDV34365.1"/>
    <property type="molecule type" value="Transcribed_RNA"/>
</dbReference>
<dbReference type="AlphaFoldDB" id="A0A6B2LBL8"/>
<organism evidence="12">
    <name type="scientific">Arcella intermedia</name>
    <dbReference type="NCBI Taxonomy" id="1963864"/>
    <lineage>
        <taxon>Eukaryota</taxon>
        <taxon>Amoebozoa</taxon>
        <taxon>Tubulinea</taxon>
        <taxon>Elardia</taxon>
        <taxon>Arcellinida</taxon>
        <taxon>Sphaerothecina</taxon>
        <taxon>Arcellidae</taxon>
        <taxon>Arcella</taxon>
    </lineage>
</organism>
<evidence type="ECO:0000256" key="4">
    <source>
        <dbReference type="ARBA" id="ARBA00022763"/>
    </source>
</evidence>
<dbReference type="SMART" id="SM00987">
    <property type="entry name" value="UreE_C"/>
    <property type="match status" value="1"/>
</dbReference>
<dbReference type="GO" id="GO:0004844">
    <property type="term" value="F:uracil DNA N-glycosylase activity"/>
    <property type="evidence" value="ECO:0007669"/>
    <property type="project" value="UniProtKB-UniRule"/>
</dbReference>
<dbReference type="SMART" id="SM00986">
    <property type="entry name" value="UDG"/>
    <property type="match status" value="1"/>
</dbReference>
<evidence type="ECO:0000313" key="12">
    <source>
        <dbReference type="EMBL" id="NDV34365.1"/>
    </source>
</evidence>
<evidence type="ECO:0000256" key="7">
    <source>
        <dbReference type="HAMAP-Rule" id="MF_03166"/>
    </source>
</evidence>
<keyword evidence="5 7" id="KW-0378">Hydrolase</keyword>
<reference evidence="12" key="1">
    <citation type="journal article" date="2020" name="J. Eukaryot. Microbiol.">
        <title>De novo Sequencing, Assembly and Annotation of the Transcriptome for the Free-Living Testate Amoeba Arcella intermedia.</title>
        <authorList>
            <person name="Ribeiro G.M."/>
            <person name="Porfirio-Sousa A.L."/>
            <person name="Maurer-Alcala X.X."/>
            <person name="Katz L.A."/>
            <person name="Lahr D.J.G."/>
        </authorList>
    </citation>
    <scope>NUCLEOTIDE SEQUENCE</scope>
</reference>
<evidence type="ECO:0000256" key="1">
    <source>
        <dbReference type="ARBA" id="ARBA00001400"/>
    </source>
</evidence>
<dbReference type="Pfam" id="PF03167">
    <property type="entry name" value="UDG"/>
    <property type="match status" value="1"/>
</dbReference>
<keyword evidence="7" id="KW-0539">Nucleus</keyword>
<feature type="region of interest" description="Disordered" evidence="10">
    <location>
        <begin position="1"/>
        <end position="67"/>
    </location>
</feature>
<evidence type="ECO:0000256" key="9">
    <source>
        <dbReference type="RuleBase" id="RU003780"/>
    </source>
</evidence>
<dbReference type="PANTHER" id="PTHR11264">
    <property type="entry name" value="URACIL-DNA GLYCOSYLASE"/>
    <property type="match status" value="1"/>
</dbReference>
<dbReference type="InterPro" id="IPR036895">
    <property type="entry name" value="Uracil-DNA_glycosylase-like_sf"/>
</dbReference>
<dbReference type="HAMAP" id="MF_00148">
    <property type="entry name" value="UDG"/>
    <property type="match status" value="1"/>
</dbReference>
<comment type="function">
    <text evidence="7 9">Excises uracil residues from the DNA which can arise as a result of misincorporation of dUMP residues by DNA polymerase or due to deamination of cytosine.</text>
</comment>
<comment type="catalytic activity">
    <reaction evidence="1 7 9">
        <text>Hydrolyzes single-stranded DNA or mismatched double-stranded DNA and polynucleotides, releasing free uracil.</text>
        <dbReference type="EC" id="3.2.2.27"/>
    </reaction>
</comment>
<feature type="active site" description="Proton acceptor" evidence="7 8">
    <location>
        <position position="139"/>
    </location>
</feature>
<dbReference type="FunFam" id="3.40.470.10:FF:000001">
    <property type="entry name" value="Uracil-DNA glycosylase"/>
    <property type="match status" value="1"/>
</dbReference>
<evidence type="ECO:0000256" key="5">
    <source>
        <dbReference type="ARBA" id="ARBA00022801"/>
    </source>
</evidence>
<dbReference type="PROSITE" id="PS00130">
    <property type="entry name" value="U_DNA_GLYCOSYLASE"/>
    <property type="match status" value="1"/>
</dbReference>
<dbReference type="NCBIfam" id="NF003589">
    <property type="entry name" value="PRK05254.1-2"/>
    <property type="match status" value="1"/>
</dbReference>
<protein>
    <recommendedName>
        <fullName evidence="3 7">Uracil-DNA glycosylase</fullName>
        <shortName evidence="7">UDG</shortName>
        <ecNumber evidence="3 7">3.2.2.27</ecNumber>
    </recommendedName>
</protein>